<dbReference type="InterPro" id="IPR011006">
    <property type="entry name" value="CheY-like_superfamily"/>
</dbReference>
<dbReference type="RefSeq" id="WP_097188552.1">
    <property type="nucleotide sequence ID" value="NZ_OBQK01000008.1"/>
</dbReference>
<dbReference type="PANTHER" id="PTHR43214">
    <property type="entry name" value="TWO-COMPONENT RESPONSE REGULATOR"/>
    <property type="match status" value="1"/>
</dbReference>
<dbReference type="InterPro" id="IPR016032">
    <property type="entry name" value="Sig_transdc_resp-reg_C-effctor"/>
</dbReference>
<accession>A0A285VR11</accession>
<dbReference type="EMBL" id="OBQK01000008">
    <property type="protein sequence ID" value="SOC56499.1"/>
    <property type="molecule type" value="Genomic_DNA"/>
</dbReference>
<evidence type="ECO:0000259" key="2">
    <source>
        <dbReference type="PROSITE" id="PS50043"/>
    </source>
</evidence>
<dbReference type="InterPro" id="IPR039420">
    <property type="entry name" value="WalR-like"/>
</dbReference>
<dbReference type="PRINTS" id="PR00038">
    <property type="entry name" value="HTHLUXR"/>
</dbReference>
<proteinExistence type="predicted"/>
<dbReference type="PROSITE" id="PS50043">
    <property type="entry name" value="HTH_LUXR_2"/>
    <property type="match status" value="1"/>
</dbReference>
<dbReference type="Proteomes" id="UP000219688">
    <property type="component" value="Unassembled WGS sequence"/>
</dbReference>
<dbReference type="GO" id="GO:0006355">
    <property type="term" value="P:regulation of DNA-templated transcription"/>
    <property type="evidence" value="ECO:0007669"/>
    <property type="project" value="InterPro"/>
</dbReference>
<feature type="domain" description="HTH luxR-type" evidence="2">
    <location>
        <begin position="142"/>
        <end position="207"/>
    </location>
</feature>
<reference evidence="4" key="1">
    <citation type="submission" date="2017-08" db="EMBL/GenBank/DDBJ databases">
        <authorList>
            <person name="Varghese N."/>
            <person name="Submissions S."/>
        </authorList>
    </citation>
    <scope>NUCLEOTIDE SEQUENCE [LARGE SCALE GENOMIC DNA]</scope>
    <source>
        <strain evidence="4">USBA17B2</strain>
    </source>
</reference>
<keyword evidence="1" id="KW-0238">DNA-binding</keyword>
<dbReference type="SMART" id="SM00421">
    <property type="entry name" value="HTH_LUXR"/>
    <property type="match status" value="1"/>
</dbReference>
<dbReference type="Gene3D" id="1.10.10.10">
    <property type="entry name" value="Winged helix-like DNA-binding domain superfamily/Winged helix DNA-binding domain"/>
    <property type="match status" value="1"/>
</dbReference>
<sequence length="235" mass="25369">MAASGRVRVALVNDYEVVVRGLHAMLQPFHGRIEVVELDASLPVNASVDVTLYDTFSETQVDSAEIDVVLDQSNTGAIAVYTWNMHPQLVEVALAKGCRGYLDKSLPAEELVAAIERMARGDVVVSTQHEVGAEPEVSGGDWPGRGEGLSPRESEVIALITQGLTNADIAARSYLSINSVKTYIRTAYRKMGVSRRSQAVLWGLDHGMLPDRVRVTNPVPQGGRTVQAGTKTTAE</sequence>
<dbReference type="SUPFAM" id="SSF46894">
    <property type="entry name" value="C-terminal effector domain of the bipartite response regulators"/>
    <property type="match status" value="1"/>
</dbReference>
<dbReference type="SUPFAM" id="SSF52172">
    <property type="entry name" value="CheY-like"/>
    <property type="match status" value="1"/>
</dbReference>
<evidence type="ECO:0000256" key="1">
    <source>
        <dbReference type="ARBA" id="ARBA00023125"/>
    </source>
</evidence>
<dbReference type="Pfam" id="PF00196">
    <property type="entry name" value="GerE"/>
    <property type="match status" value="1"/>
</dbReference>
<dbReference type="InterPro" id="IPR000792">
    <property type="entry name" value="Tscrpt_reg_LuxR_C"/>
</dbReference>
<protein>
    <submittedName>
        <fullName evidence="3">Two component transcriptional regulator, LuxR family</fullName>
    </submittedName>
</protein>
<evidence type="ECO:0000313" key="4">
    <source>
        <dbReference type="Proteomes" id="UP000219688"/>
    </source>
</evidence>
<keyword evidence="4" id="KW-1185">Reference proteome</keyword>
<dbReference type="Gene3D" id="3.40.50.2300">
    <property type="match status" value="1"/>
</dbReference>
<dbReference type="GO" id="GO:0003677">
    <property type="term" value="F:DNA binding"/>
    <property type="evidence" value="ECO:0007669"/>
    <property type="project" value="UniProtKB-KW"/>
</dbReference>
<dbReference type="InterPro" id="IPR036388">
    <property type="entry name" value="WH-like_DNA-bd_sf"/>
</dbReference>
<name>A0A285VR11_9MICO</name>
<organism evidence="3 4">
    <name type="scientific">Ornithinimicrobium cerasi</name>
    <dbReference type="NCBI Taxonomy" id="2248773"/>
    <lineage>
        <taxon>Bacteria</taxon>
        <taxon>Bacillati</taxon>
        <taxon>Actinomycetota</taxon>
        <taxon>Actinomycetes</taxon>
        <taxon>Micrococcales</taxon>
        <taxon>Ornithinimicrobiaceae</taxon>
        <taxon>Ornithinimicrobium</taxon>
    </lineage>
</organism>
<dbReference type="PANTHER" id="PTHR43214:SF43">
    <property type="entry name" value="TWO-COMPONENT RESPONSE REGULATOR"/>
    <property type="match status" value="1"/>
</dbReference>
<dbReference type="CDD" id="cd06170">
    <property type="entry name" value="LuxR_C_like"/>
    <property type="match status" value="1"/>
</dbReference>
<evidence type="ECO:0000313" key="3">
    <source>
        <dbReference type="EMBL" id="SOC56499.1"/>
    </source>
</evidence>
<dbReference type="AlphaFoldDB" id="A0A285VR11"/>
<gene>
    <name evidence="3" type="ORF">SAMN05421879_1082</name>
</gene>